<dbReference type="Pfam" id="PF07686">
    <property type="entry name" value="V-set"/>
    <property type="match status" value="1"/>
</dbReference>
<dbReference type="InterPro" id="IPR000538">
    <property type="entry name" value="Link_dom"/>
</dbReference>
<dbReference type="PROSITE" id="PS50963">
    <property type="entry name" value="LINK_2"/>
    <property type="match status" value="2"/>
</dbReference>
<dbReference type="GO" id="GO:0005540">
    <property type="term" value="F:hyaluronic acid binding"/>
    <property type="evidence" value="ECO:0007669"/>
    <property type="project" value="UniProtKB-KW"/>
</dbReference>
<dbReference type="AlphaFoldDB" id="A0A3B3T3G3"/>
<keyword evidence="2" id="KW-0964">Secreted</keyword>
<dbReference type="GO" id="GO:0002052">
    <property type="term" value="P:positive regulation of neuroblast proliferation"/>
    <property type="evidence" value="ECO:0007669"/>
    <property type="project" value="TreeGrafter"/>
</dbReference>
<dbReference type="FunFam" id="3.10.100.10:FF:000002">
    <property type="entry name" value="Hyaluronan proteoglycan link protein 1"/>
    <property type="match status" value="1"/>
</dbReference>
<dbReference type="InterPro" id="IPR013783">
    <property type="entry name" value="Ig-like_fold"/>
</dbReference>
<keyword evidence="13" id="KW-1185">Reference proteome</keyword>
<evidence type="ECO:0000256" key="1">
    <source>
        <dbReference type="ARBA" id="ARBA00004498"/>
    </source>
</evidence>
<comment type="subcellular location">
    <subcellularLocation>
        <location evidence="1">Secreted</location>
        <location evidence="1">Extracellular space</location>
        <location evidence="1">Extracellular matrix</location>
    </subcellularLocation>
</comment>
<dbReference type="GO" id="GO:0045202">
    <property type="term" value="C:synapse"/>
    <property type="evidence" value="ECO:0007669"/>
    <property type="project" value="TreeGrafter"/>
</dbReference>
<dbReference type="SMART" id="SM00409">
    <property type="entry name" value="IG"/>
    <property type="match status" value="1"/>
</dbReference>
<keyword evidence="3" id="KW-0272">Extracellular matrix</keyword>
<keyword evidence="5 9" id="KW-1015">Disulfide bond</keyword>
<keyword evidence="7" id="KW-0393">Immunoglobulin domain</keyword>
<dbReference type="FunFam" id="3.10.100.10:FF:000001">
    <property type="entry name" value="Hyaluronan proteoglycan link protein 1"/>
    <property type="match status" value="1"/>
</dbReference>
<keyword evidence="6" id="KW-0373">Hyaluronic acid</keyword>
<dbReference type="Proteomes" id="UP000261540">
    <property type="component" value="Unplaced"/>
</dbReference>
<keyword evidence="4" id="KW-0677">Repeat</keyword>
<reference evidence="12" key="2">
    <citation type="submission" date="2025-09" db="UniProtKB">
        <authorList>
            <consortium name="Ensembl"/>
        </authorList>
    </citation>
    <scope>IDENTIFICATION</scope>
</reference>
<evidence type="ECO:0000256" key="7">
    <source>
        <dbReference type="ARBA" id="ARBA00023319"/>
    </source>
</evidence>
<dbReference type="GO" id="GO:0010001">
    <property type="term" value="P:glial cell differentiation"/>
    <property type="evidence" value="ECO:0007669"/>
    <property type="project" value="TreeGrafter"/>
</dbReference>
<sequence>MKCIFEIPPSMHVCIITVSKACRVTSLIPFYVCTVLTVHFNGVKLIVETTESSIFAAQGGNVTLPCRYHYQPELQSPRRTRVKWSWVPALGGRELDVLAAIGHRHRTFGAFQGRVRLLQDPPGEASLVMGELRTSDAGRYRCEVIDGLEDESAVVDLELRGVVFPYQPSRGRYRMNFSSAQKACEEQGAMLATFDQLFSAWEEGLDWCNAGWLADGTVQYPITASRTPCGGQDLAPGVRSYGARHRRLHLYDAFCFSPSLHGEVYFLQHPQKLNFTEAVQACEEDGSEIARVGQLYVAWRFLGLDHCDAGWLADGSLRYPVSTPRPNCGLQRPGVRSLGFPTQHQKYGVYCFRAP</sequence>
<dbReference type="InterPro" id="IPR016187">
    <property type="entry name" value="CTDL_fold"/>
</dbReference>
<dbReference type="PROSITE" id="PS01241">
    <property type="entry name" value="LINK_1"/>
    <property type="match status" value="2"/>
</dbReference>
<dbReference type="Pfam" id="PF00193">
    <property type="entry name" value="Xlink"/>
    <property type="match status" value="2"/>
</dbReference>
<feature type="disulfide bond" evidence="9">
    <location>
        <begin position="307"/>
        <end position="328"/>
    </location>
</feature>
<dbReference type="SUPFAM" id="SSF56436">
    <property type="entry name" value="C-type lectin-like"/>
    <property type="match status" value="2"/>
</dbReference>
<feature type="disulfide bond" evidence="9">
    <location>
        <begin position="282"/>
        <end position="351"/>
    </location>
</feature>
<dbReference type="GO" id="GO:0007417">
    <property type="term" value="P:central nervous system development"/>
    <property type="evidence" value="ECO:0007669"/>
    <property type="project" value="TreeGrafter"/>
</dbReference>
<evidence type="ECO:0000313" key="12">
    <source>
        <dbReference type="Ensembl" id="ENSPKIP00000037008.1"/>
    </source>
</evidence>
<dbReference type="SUPFAM" id="SSF48726">
    <property type="entry name" value="Immunoglobulin"/>
    <property type="match status" value="1"/>
</dbReference>
<reference evidence="12" key="1">
    <citation type="submission" date="2025-08" db="UniProtKB">
        <authorList>
            <consortium name="Ensembl"/>
        </authorList>
    </citation>
    <scope>IDENTIFICATION</scope>
</reference>
<feature type="domain" description="Ig-like" evidence="10">
    <location>
        <begin position="29"/>
        <end position="155"/>
    </location>
</feature>
<comment type="caution">
    <text evidence="9">Lacks conserved residue(s) required for the propagation of feature annotation.</text>
</comment>
<feature type="domain" description="Link" evidence="11">
    <location>
        <begin position="262"/>
        <end position="353"/>
    </location>
</feature>
<dbReference type="CDD" id="cd03518">
    <property type="entry name" value="Link_domain_HAPLN_module_1"/>
    <property type="match status" value="1"/>
</dbReference>
<dbReference type="Gene3D" id="3.10.100.10">
    <property type="entry name" value="Mannose-Binding Protein A, subunit A"/>
    <property type="match status" value="2"/>
</dbReference>
<comment type="similarity">
    <text evidence="8">Belongs to the HAPLN family.</text>
</comment>
<protein>
    <submittedName>
        <fullName evidence="12">Hyaluronan and proteoglycan link protein 3</fullName>
    </submittedName>
</protein>
<dbReference type="InterPro" id="IPR007110">
    <property type="entry name" value="Ig-like_dom"/>
</dbReference>
<evidence type="ECO:0000256" key="8">
    <source>
        <dbReference type="ARBA" id="ARBA00038272"/>
    </source>
</evidence>
<dbReference type="CDD" id="cd03519">
    <property type="entry name" value="Link_domain_HAPLN_module_2"/>
    <property type="match status" value="1"/>
</dbReference>
<dbReference type="InterPro" id="IPR016186">
    <property type="entry name" value="C-type_lectin-like/link_sf"/>
</dbReference>
<proteinExistence type="inferred from homology"/>
<dbReference type="InterPro" id="IPR003599">
    <property type="entry name" value="Ig_sub"/>
</dbReference>
<dbReference type="GO" id="GO:0072534">
    <property type="term" value="C:perineuronal net"/>
    <property type="evidence" value="ECO:0007669"/>
    <property type="project" value="TreeGrafter"/>
</dbReference>
<dbReference type="GO" id="GO:0005615">
    <property type="term" value="C:extracellular space"/>
    <property type="evidence" value="ECO:0007669"/>
    <property type="project" value="TreeGrafter"/>
</dbReference>
<dbReference type="PANTHER" id="PTHR22804:SF40">
    <property type="entry name" value="HYALURONAN AND PROTEOGLYCAN LINK PROTEIN 3"/>
    <property type="match status" value="1"/>
</dbReference>
<dbReference type="PROSITE" id="PS50835">
    <property type="entry name" value="IG_LIKE"/>
    <property type="match status" value="1"/>
</dbReference>
<dbReference type="GeneTree" id="ENSGT00940000159628"/>
<evidence type="ECO:0000256" key="2">
    <source>
        <dbReference type="ARBA" id="ARBA00022525"/>
    </source>
</evidence>
<dbReference type="GO" id="GO:0007155">
    <property type="term" value="P:cell adhesion"/>
    <property type="evidence" value="ECO:0007669"/>
    <property type="project" value="InterPro"/>
</dbReference>
<dbReference type="CDD" id="cd05877">
    <property type="entry name" value="Ig_LP_like"/>
    <property type="match status" value="1"/>
</dbReference>
<feature type="disulfide bond" evidence="9">
    <location>
        <begin position="208"/>
        <end position="229"/>
    </location>
</feature>
<dbReference type="InterPro" id="IPR050691">
    <property type="entry name" value="Hyaluronan_bind_Proteoglycan"/>
</dbReference>
<evidence type="ECO:0000256" key="5">
    <source>
        <dbReference type="ARBA" id="ARBA00023157"/>
    </source>
</evidence>
<evidence type="ECO:0000256" key="3">
    <source>
        <dbReference type="ARBA" id="ARBA00022530"/>
    </source>
</evidence>
<dbReference type="PRINTS" id="PR01265">
    <property type="entry name" value="LINKMODULE"/>
</dbReference>
<dbReference type="Ensembl" id="ENSPKIT00000017962.1">
    <property type="protein sequence ID" value="ENSPKIP00000037008.1"/>
    <property type="gene ID" value="ENSPKIG00000015365.1"/>
</dbReference>
<dbReference type="Gene3D" id="2.60.40.10">
    <property type="entry name" value="Immunoglobulins"/>
    <property type="match status" value="1"/>
</dbReference>
<evidence type="ECO:0000256" key="6">
    <source>
        <dbReference type="ARBA" id="ARBA00023290"/>
    </source>
</evidence>
<accession>A0A3B3T3G3</accession>
<dbReference type="SMART" id="SM00445">
    <property type="entry name" value="LINK"/>
    <property type="match status" value="2"/>
</dbReference>
<name>A0A3B3T3G3_9TELE</name>
<evidence type="ECO:0000256" key="9">
    <source>
        <dbReference type="PROSITE-ProRule" id="PRU00323"/>
    </source>
</evidence>
<dbReference type="InterPro" id="IPR036179">
    <property type="entry name" value="Ig-like_dom_sf"/>
</dbReference>
<dbReference type="InterPro" id="IPR013106">
    <property type="entry name" value="Ig_V-set"/>
</dbReference>
<evidence type="ECO:0000256" key="4">
    <source>
        <dbReference type="ARBA" id="ARBA00022737"/>
    </source>
</evidence>
<dbReference type="GO" id="GO:0001501">
    <property type="term" value="P:skeletal system development"/>
    <property type="evidence" value="ECO:0007669"/>
    <property type="project" value="TreeGrafter"/>
</dbReference>
<dbReference type="SMART" id="SM00406">
    <property type="entry name" value="IGv"/>
    <property type="match status" value="1"/>
</dbReference>
<organism evidence="12 13">
    <name type="scientific">Paramormyrops kingsleyae</name>
    <dbReference type="NCBI Taxonomy" id="1676925"/>
    <lineage>
        <taxon>Eukaryota</taxon>
        <taxon>Metazoa</taxon>
        <taxon>Chordata</taxon>
        <taxon>Craniata</taxon>
        <taxon>Vertebrata</taxon>
        <taxon>Euteleostomi</taxon>
        <taxon>Actinopterygii</taxon>
        <taxon>Neopterygii</taxon>
        <taxon>Teleostei</taxon>
        <taxon>Osteoglossocephala</taxon>
        <taxon>Osteoglossomorpha</taxon>
        <taxon>Osteoglossiformes</taxon>
        <taxon>Mormyridae</taxon>
        <taxon>Paramormyrops</taxon>
    </lineage>
</organism>
<feature type="domain" description="Link" evidence="11">
    <location>
        <begin position="162"/>
        <end position="257"/>
    </location>
</feature>
<evidence type="ECO:0000259" key="10">
    <source>
        <dbReference type="PROSITE" id="PS50835"/>
    </source>
</evidence>
<evidence type="ECO:0000313" key="13">
    <source>
        <dbReference type="Proteomes" id="UP000261540"/>
    </source>
</evidence>
<evidence type="ECO:0000259" key="11">
    <source>
        <dbReference type="PROSITE" id="PS50963"/>
    </source>
</evidence>
<dbReference type="PANTHER" id="PTHR22804">
    <property type="entry name" value="AGGRECAN/VERSICAN PROTEOGLYCAN"/>
    <property type="match status" value="1"/>
</dbReference>